<evidence type="ECO:0000313" key="1">
    <source>
        <dbReference type="EMBL" id="CAL1260809.1"/>
    </source>
</evidence>
<keyword evidence="2" id="KW-1185">Reference proteome</keyword>
<reference evidence="1 2" key="1">
    <citation type="submission" date="2024-04" db="EMBL/GenBank/DDBJ databases">
        <authorList>
            <person name="Rising A."/>
            <person name="Reimegard J."/>
            <person name="Sonavane S."/>
            <person name="Akerstrom W."/>
            <person name="Nylinder S."/>
            <person name="Hedman E."/>
            <person name="Kallberg Y."/>
        </authorList>
    </citation>
    <scope>NUCLEOTIDE SEQUENCE [LARGE SCALE GENOMIC DNA]</scope>
</reference>
<gene>
    <name evidence="1" type="ORF">LARSCL_LOCUS51</name>
</gene>
<comment type="caution">
    <text evidence="1">The sequence shown here is derived from an EMBL/GenBank/DDBJ whole genome shotgun (WGS) entry which is preliminary data.</text>
</comment>
<dbReference type="Proteomes" id="UP001497382">
    <property type="component" value="Unassembled WGS sequence"/>
</dbReference>
<organism evidence="1 2">
    <name type="scientific">Larinioides sclopetarius</name>
    <dbReference type="NCBI Taxonomy" id="280406"/>
    <lineage>
        <taxon>Eukaryota</taxon>
        <taxon>Metazoa</taxon>
        <taxon>Ecdysozoa</taxon>
        <taxon>Arthropoda</taxon>
        <taxon>Chelicerata</taxon>
        <taxon>Arachnida</taxon>
        <taxon>Araneae</taxon>
        <taxon>Araneomorphae</taxon>
        <taxon>Entelegynae</taxon>
        <taxon>Araneoidea</taxon>
        <taxon>Araneidae</taxon>
        <taxon>Larinioides</taxon>
    </lineage>
</organism>
<dbReference type="AlphaFoldDB" id="A0AAV1YPF5"/>
<accession>A0AAV1YPF5</accession>
<evidence type="ECO:0000313" key="2">
    <source>
        <dbReference type="Proteomes" id="UP001497382"/>
    </source>
</evidence>
<dbReference type="EMBL" id="CAXIEN010000001">
    <property type="protein sequence ID" value="CAL1260809.1"/>
    <property type="molecule type" value="Genomic_DNA"/>
</dbReference>
<sequence length="164" mass="18898">MQGQDKCRRGKNKEENSRRCLCASVRERYLPYIGCGEQHGALKCFNPRTNRQTGDRALPVEDGKVCAPPHSKQQFRQGRKFASFSLRGKFPGMKYIETFVIPLDKLQKAIQEKLGALHTEEAFNGYWRKTTQQVNAQYTNTPFGRGDYIRVHWATTIKQMALLQ</sequence>
<proteinExistence type="predicted"/>
<name>A0AAV1YPF5_9ARAC</name>
<protein>
    <submittedName>
        <fullName evidence="1">Uncharacterized protein</fullName>
    </submittedName>
</protein>